<dbReference type="STRING" id="53326.A0A016T578"/>
<dbReference type="GO" id="GO:0072686">
    <property type="term" value="C:mitotic spindle"/>
    <property type="evidence" value="ECO:0007669"/>
    <property type="project" value="TreeGrafter"/>
</dbReference>
<dbReference type="GO" id="GO:0005815">
    <property type="term" value="C:microtubule organizing center"/>
    <property type="evidence" value="ECO:0007669"/>
    <property type="project" value="TreeGrafter"/>
</dbReference>
<evidence type="ECO:0000259" key="8">
    <source>
        <dbReference type="SMART" id="SM01349"/>
    </source>
</evidence>
<proteinExistence type="predicted"/>
<name>A0A016T578_9BILA</name>
<feature type="transmembrane region" description="Helical" evidence="7">
    <location>
        <begin position="1091"/>
        <end position="1110"/>
    </location>
</feature>
<dbReference type="Pfam" id="PF12348">
    <property type="entry name" value="CLASP_N"/>
    <property type="match status" value="1"/>
</dbReference>
<evidence type="ECO:0000256" key="5">
    <source>
        <dbReference type="PROSITE-ProRule" id="PRU00103"/>
    </source>
</evidence>
<dbReference type="Gene3D" id="1.25.10.10">
    <property type="entry name" value="Leucine-rich Repeat Variant"/>
    <property type="match status" value="4"/>
</dbReference>
<feature type="region of interest" description="Disordered" evidence="6">
    <location>
        <begin position="640"/>
        <end position="753"/>
    </location>
</feature>
<organism evidence="9 10">
    <name type="scientific">Ancylostoma ceylanicum</name>
    <dbReference type="NCBI Taxonomy" id="53326"/>
    <lineage>
        <taxon>Eukaryota</taxon>
        <taxon>Metazoa</taxon>
        <taxon>Ecdysozoa</taxon>
        <taxon>Nematoda</taxon>
        <taxon>Chromadorea</taxon>
        <taxon>Rhabditida</taxon>
        <taxon>Rhabditina</taxon>
        <taxon>Rhabditomorpha</taxon>
        <taxon>Strongyloidea</taxon>
        <taxon>Ancylostomatidae</taxon>
        <taxon>Ancylostomatinae</taxon>
        <taxon>Ancylostoma</taxon>
    </lineage>
</organism>
<dbReference type="PROSITE" id="PS50077">
    <property type="entry name" value="HEAT_REPEAT"/>
    <property type="match status" value="1"/>
</dbReference>
<feature type="transmembrane region" description="Helical" evidence="7">
    <location>
        <begin position="1122"/>
        <end position="1139"/>
    </location>
</feature>
<protein>
    <recommendedName>
        <fullName evidence="8">TOG domain-containing protein</fullName>
    </recommendedName>
</protein>
<evidence type="ECO:0000256" key="2">
    <source>
        <dbReference type="ARBA" id="ARBA00022490"/>
    </source>
</evidence>
<evidence type="ECO:0000256" key="1">
    <source>
        <dbReference type="ARBA" id="ARBA00004245"/>
    </source>
</evidence>
<dbReference type="GO" id="GO:0090307">
    <property type="term" value="P:mitotic spindle assembly"/>
    <property type="evidence" value="ECO:0007669"/>
    <property type="project" value="TreeGrafter"/>
</dbReference>
<dbReference type="InterPro" id="IPR034085">
    <property type="entry name" value="TOG"/>
</dbReference>
<feature type="compositionally biased region" description="Polar residues" evidence="6">
    <location>
        <begin position="667"/>
        <end position="698"/>
    </location>
</feature>
<dbReference type="SMART" id="SM01349">
    <property type="entry name" value="TOG"/>
    <property type="match status" value="4"/>
</dbReference>
<evidence type="ECO:0000256" key="4">
    <source>
        <dbReference type="ARBA" id="ARBA00023212"/>
    </source>
</evidence>
<reference evidence="10" key="1">
    <citation type="journal article" date="2015" name="Nat. Genet.">
        <title>The genome and transcriptome of the zoonotic hookworm Ancylostoma ceylanicum identify infection-specific gene families.</title>
        <authorList>
            <person name="Schwarz E.M."/>
            <person name="Hu Y."/>
            <person name="Antoshechkin I."/>
            <person name="Miller M.M."/>
            <person name="Sternberg P.W."/>
            <person name="Aroian R.V."/>
        </authorList>
    </citation>
    <scope>NUCLEOTIDE SEQUENCE</scope>
    <source>
        <strain evidence="10">HY135</strain>
    </source>
</reference>
<feature type="compositionally biased region" description="Low complexity" evidence="6">
    <location>
        <begin position="705"/>
        <end position="716"/>
    </location>
</feature>
<dbReference type="SUPFAM" id="SSF48371">
    <property type="entry name" value="ARM repeat"/>
    <property type="match status" value="2"/>
</dbReference>
<evidence type="ECO:0000256" key="7">
    <source>
        <dbReference type="SAM" id="Phobius"/>
    </source>
</evidence>
<dbReference type="PANTHER" id="PTHR21567:SF9">
    <property type="entry name" value="CLIP-ASSOCIATING PROTEIN"/>
    <property type="match status" value="1"/>
</dbReference>
<dbReference type="GO" id="GO:0031110">
    <property type="term" value="P:regulation of microtubule polymerization or depolymerization"/>
    <property type="evidence" value="ECO:0007669"/>
    <property type="project" value="UniProtKB-ARBA"/>
</dbReference>
<keyword evidence="10" id="KW-1185">Reference proteome</keyword>
<feature type="region of interest" description="Disordered" evidence="6">
    <location>
        <begin position="313"/>
        <end position="335"/>
    </location>
</feature>
<feature type="domain" description="TOG" evidence="8">
    <location>
        <begin position="1"/>
        <end position="229"/>
    </location>
</feature>
<keyword evidence="2" id="KW-0963">Cytoplasm</keyword>
<feature type="region of interest" description="Disordered" evidence="6">
    <location>
        <begin position="577"/>
        <end position="614"/>
    </location>
</feature>
<feature type="domain" description="TOG" evidence="8">
    <location>
        <begin position="1148"/>
        <end position="1381"/>
    </location>
</feature>
<dbReference type="InterPro" id="IPR011989">
    <property type="entry name" value="ARM-like"/>
</dbReference>
<dbReference type="InterPro" id="IPR021133">
    <property type="entry name" value="HEAT_type_2"/>
</dbReference>
<dbReference type="InterPro" id="IPR024395">
    <property type="entry name" value="CLASP_N_dom"/>
</dbReference>
<dbReference type="GO" id="GO:0000776">
    <property type="term" value="C:kinetochore"/>
    <property type="evidence" value="ECO:0007669"/>
    <property type="project" value="TreeGrafter"/>
</dbReference>
<feature type="domain" description="TOG" evidence="8">
    <location>
        <begin position="774"/>
        <end position="1015"/>
    </location>
</feature>
<feature type="compositionally biased region" description="Polar residues" evidence="6">
    <location>
        <begin position="644"/>
        <end position="655"/>
    </location>
</feature>
<gene>
    <name evidence="9" type="primary">Acey_s0137.g2002</name>
    <name evidence="9" type="ORF">Y032_0137g2002</name>
</gene>
<dbReference type="OrthoDB" id="46159at2759"/>
<dbReference type="Pfam" id="PF24987">
    <property type="entry name" value="HEAT_EF3_N"/>
    <property type="match status" value="1"/>
</dbReference>
<evidence type="ECO:0000313" key="9">
    <source>
        <dbReference type="EMBL" id="EYB97754.1"/>
    </source>
</evidence>
<dbReference type="InterPro" id="IPR016024">
    <property type="entry name" value="ARM-type_fold"/>
</dbReference>
<dbReference type="PANTHER" id="PTHR21567">
    <property type="entry name" value="CLASP"/>
    <property type="match status" value="1"/>
</dbReference>
<keyword evidence="7" id="KW-0812">Transmembrane</keyword>
<keyword evidence="7" id="KW-0472">Membrane</keyword>
<dbReference type="GO" id="GO:0005881">
    <property type="term" value="C:cytoplasmic microtubule"/>
    <property type="evidence" value="ECO:0007669"/>
    <property type="project" value="TreeGrafter"/>
</dbReference>
<dbReference type="Proteomes" id="UP000024635">
    <property type="component" value="Unassembled WGS sequence"/>
</dbReference>
<comment type="caution">
    <text evidence="9">The sequence shown here is derived from an EMBL/GenBank/DDBJ whole genome shotgun (WGS) entry which is preliminary data.</text>
</comment>
<accession>A0A016T578</accession>
<evidence type="ECO:0000313" key="10">
    <source>
        <dbReference type="Proteomes" id="UP000024635"/>
    </source>
</evidence>
<keyword evidence="4" id="KW-0206">Cytoskeleton</keyword>
<comment type="subcellular location">
    <subcellularLocation>
        <location evidence="1">Cytoplasm</location>
        <location evidence="1">Cytoskeleton</location>
    </subcellularLocation>
</comment>
<keyword evidence="7" id="KW-1133">Transmembrane helix</keyword>
<evidence type="ECO:0000256" key="3">
    <source>
        <dbReference type="ARBA" id="ARBA00022737"/>
    </source>
</evidence>
<feature type="repeat" description="HEAT" evidence="5">
    <location>
        <begin position="164"/>
        <end position="200"/>
    </location>
</feature>
<evidence type="ECO:0000256" key="6">
    <source>
        <dbReference type="SAM" id="MobiDB-lite"/>
    </source>
</evidence>
<keyword evidence="3" id="KW-0677">Repeat</keyword>
<dbReference type="EMBL" id="JARK01001473">
    <property type="protein sequence ID" value="EYB97754.1"/>
    <property type="molecule type" value="Genomic_DNA"/>
</dbReference>
<dbReference type="GO" id="GO:1902903">
    <property type="term" value="P:regulation of supramolecular fiber organization"/>
    <property type="evidence" value="ECO:0007669"/>
    <property type="project" value="UniProtKB-ARBA"/>
</dbReference>
<dbReference type="GO" id="GO:0040001">
    <property type="term" value="P:establishment of mitotic spindle localization"/>
    <property type="evidence" value="ECO:0007669"/>
    <property type="project" value="TreeGrafter"/>
</dbReference>
<dbReference type="GO" id="GO:0008017">
    <property type="term" value="F:microtubule binding"/>
    <property type="evidence" value="ECO:0007669"/>
    <property type="project" value="TreeGrafter"/>
</dbReference>
<feature type="domain" description="TOG" evidence="8">
    <location>
        <begin position="354"/>
        <end position="591"/>
    </location>
</feature>
<sequence>MSWLSPLLERNSSDPRVRMELGQELLDRLAAAGRLPSDSKTINEFCDILFQWMASSNFKVSLLSLEILQTSIDVSGDVLAPYLLERVTNLVERLGDTKPQVREAASCLLIDLANVPHSSHEAVLERMSPGFQHKQYLVRIGTMDVFVRLLDESRDELEVQTNRLIPTLCKLTADPNAEVREVAVNTLAHVMLVLGEEVSNGIRSRRLIPDNKMQLLMQRYETALRRSSCPSSAPRPTRPARRYEPHVRNGCSFLFAVALDGLFIRMNSDILDSRTWVNDSFEKALSMFRVPHAPGENGEADQENQVRSVPVLSRGSSMPAQKRIPTTLRNSGNSAGAVNEEDFRKAFTQVPKCDIYSAKELQSQLESIRQVLENSQLDWSQRVNSLKLLRSILINGGMDFESELITGVHCLEDALITSVKDLRSQVCREACITVSFLCEKLEASIVRLCEAILPATIGLIQNSAKIMSSSGANACYFIIKHVEHPKLIPIVLSYSSSKSKEIRKIVQDLVNQMLAIWTPTKLEKNLSGIIDCIKAGISDADPQARTSARNGYQQLDQHFPHQAQLLFQSLDPAKQRSLSGAMSAASSSQSINSERDSLHMAHRPGGLGLNRPKTTNFFAGRSASEIDANAVRRAAAYTPAKSKLTGSVATRNTPARPSVVRSGIPPSRQTPLKTNNSVNPPGSVSQPGSRSTSPSRTGANRRPAPVSSTPSVMSSSRIGIGRPRQIGTREASPRRFSGGTLNRGASANGHAAGNDTRQLCNAIRNFSLTADDEEFSLGVLRYDQAGLTDALNACTSSNLNERKDGLRSLLEILKSRRNIPPPDIKKICDVLNKLLTEGNHKLLSMVMDILNVFVSSYHDSLGDWLQFLLLRLLHKSGVEILPTVVQPLNMALKAVRSTFRPELQLIAICKNIQDPIQTPPVKAKAATLNYLHELLQGMEQGSNLSRDEVRGAVQKIFQWMEDPKNASIKMACERVIYDFFSLNTADFSTILSTYPPQWREFAYSLLKKNKPSESAVPRSPAAAPVHEAISDMSAQITDYVDSRGVMGPLATSANLSASPANVSHLLNGSSARAASNANDTDLSLGSIGEKIISVTLGIPGIFYFPISLLYKTQGTFKSSKALILPLFLFLPSFLVNPMIESTLYLKDDVHQQNKFIAELLNELSNLDPLRRSEQNHALQTLQQMVSEGSLTTWEENFKSLILHIFNVLAVNDVTLKRSALKLLTKICVAQAVSFYDLAEMTLFKVLDSIAEEENPQVMNVADECLKTLATHFPLHVVIRATKPIIAQENDPRVGPALKMLTRLIESLDAEELTARLPEIAPGVVNCYSNPQSSVRKSTVFCLVAMVNKLGREPVNPYLTSLSNSKVVEKKSQGVLQNFINPSTRGVHSANTDVFYTLLITVTSP</sequence>
<feature type="compositionally biased region" description="Low complexity" evidence="6">
    <location>
        <begin position="577"/>
        <end position="592"/>
    </location>
</feature>
<dbReference type="GO" id="GO:0005876">
    <property type="term" value="C:spindle microtubule"/>
    <property type="evidence" value="ECO:0007669"/>
    <property type="project" value="TreeGrafter"/>
</dbReference>
<dbReference type="GO" id="GO:0045180">
    <property type="term" value="C:basal cortex"/>
    <property type="evidence" value="ECO:0007669"/>
    <property type="project" value="TreeGrafter"/>
</dbReference>